<evidence type="ECO:0000259" key="5">
    <source>
        <dbReference type="Pfam" id="PF13610"/>
    </source>
</evidence>
<proteinExistence type="predicted"/>
<evidence type="ECO:0000313" key="6">
    <source>
        <dbReference type="EMBL" id="KEK20762.1"/>
    </source>
</evidence>
<dbReference type="PANTHER" id="PTHR35528">
    <property type="entry name" value="BLL1675 PROTEIN"/>
    <property type="match status" value="1"/>
</dbReference>
<keyword evidence="4" id="KW-0233">DNA recombination</keyword>
<protein>
    <submittedName>
        <fullName evidence="6">Transposase</fullName>
    </submittedName>
</protein>
<dbReference type="OrthoDB" id="2896510at2"/>
<evidence type="ECO:0000256" key="4">
    <source>
        <dbReference type="ARBA" id="ARBA00023172"/>
    </source>
</evidence>
<gene>
    <name evidence="6" type="ORF">BAGA_29655</name>
</gene>
<sequence>MRYFKGKQFKKDIILVAVGYYCRFSLSYRDVSELLRERGISVHPTTIMRWVHQYGNLIYQIWKKKNKNVQLSWKLDETYIKVKGTWCYLYRAIDKDGYTLDIQLRKKRDHLAAYAFMKRLLKNFGEPTVLTTDKAPALLCAFKKLRKEGFYKETIHCTVKYRNNLIEQDHRHIKRRFVKSAGFQSLRHASRTIKGMETVHALYKRNRNLNPDFGFSTYDELWNLLTSV</sequence>
<keyword evidence="3" id="KW-0238">DNA-binding</keyword>
<evidence type="ECO:0000313" key="7">
    <source>
        <dbReference type="Proteomes" id="UP000027778"/>
    </source>
</evidence>
<organism evidence="6 7">
    <name type="scientific">Bacillus gaemokensis</name>
    <dbReference type="NCBI Taxonomy" id="574375"/>
    <lineage>
        <taxon>Bacteria</taxon>
        <taxon>Bacillati</taxon>
        <taxon>Bacillota</taxon>
        <taxon>Bacilli</taxon>
        <taxon>Bacillales</taxon>
        <taxon>Bacillaceae</taxon>
        <taxon>Bacillus</taxon>
        <taxon>Bacillus cereus group</taxon>
    </lineage>
</organism>
<evidence type="ECO:0000256" key="3">
    <source>
        <dbReference type="ARBA" id="ARBA00023125"/>
    </source>
</evidence>
<evidence type="ECO:0000256" key="2">
    <source>
        <dbReference type="ARBA" id="ARBA00022578"/>
    </source>
</evidence>
<dbReference type="InterPro" id="IPR052183">
    <property type="entry name" value="IS_Transposase"/>
</dbReference>
<dbReference type="Gene3D" id="3.30.420.10">
    <property type="entry name" value="Ribonuclease H-like superfamily/Ribonuclease H"/>
    <property type="match status" value="1"/>
</dbReference>
<dbReference type="EMBL" id="JOTM01000092">
    <property type="protein sequence ID" value="KEK20762.1"/>
    <property type="molecule type" value="Genomic_DNA"/>
</dbReference>
<dbReference type="PANTHER" id="PTHR35528:SF3">
    <property type="entry name" value="BLL1675 PROTEIN"/>
    <property type="match status" value="1"/>
</dbReference>
<dbReference type="SUPFAM" id="SSF53098">
    <property type="entry name" value="Ribonuclease H-like"/>
    <property type="match status" value="1"/>
</dbReference>
<dbReference type="InterPro" id="IPR012337">
    <property type="entry name" value="RNaseH-like_sf"/>
</dbReference>
<evidence type="ECO:0000256" key="1">
    <source>
        <dbReference type="ARBA" id="ARBA00002286"/>
    </source>
</evidence>
<dbReference type="RefSeq" id="WP_033679158.1">
    <property type="nucleotide sequence ID" value="NZ_JOTM01000092.1"/>
</dbReference>
<comment type="function">
    <text evidence="1">Involved in the transposition of the insertion sequence.</text>
</comment>
<dbReference type="GO" id="GO:0003677">
    <property type="term" value="F:DNA binding"/>
    <property type="evidence" value="ECO:0007669"/>
    <property type="project" value="UniProtKB-KW"/>
</dbReference>
<name>A0A073K2S8_9BACI</name>
<accession>A0A073K2S8</accession>
<dbReference type="GO" id="GO:0032196">
    <property type="term" value="P:transposition"/>
    <property type="evidence" value="ECO:0007669"/>
    <property type="project" value="UniProtKB-KW"/>
</dbReference>
<dbReference type="InterPro" id="IPR036397">
    <property type="entry name" value="RNaseH_sf"/>
</dbReference>
<dbReference type="InterPro" id="IPR047930">
    <property type="entry name" value="Transpos_IS6"/>
</dbReference>
<keyword evidence="7" id="KW-1185">Reference proteome</keyword>
<reference evidence="6 7" key="1">
    <citation type="submission" date="2014-06" db="EMBL/GenBank/DDBJ databases">
        <title>Draft genome sequence of Bacillus gaemokensis JCM 15801 (MCCC 1A00707).</title>
        <authorList>
            <person name="Lai Q."/>
            <person name="Liu Y."/>
            <person name="Shao Z."/>
        </authorList>
    </citation>
    <scope>NUCLEOTIDE SEQUENCE [LARGE SCALE GENOMIC DNA]</scope>
    <source>
        <strain evidence="6 7">JCM 15801</strain>
    </source>
</reference>
<dbReference type="InterPro" id="IPR032874">
    <property type="entry name" value="DDE_dom"/>
</dbReference>
<comment type="caution">
    <text evidence="6">The sequence shown here is derived from an EMBL/GenBank/DDBJ whole genome shotgun (WGS) entry which is preliminary data.</text>
</comment>
<dbReference type="NCBIfam" id="NF033587">
    <property type="entry name" value="transpos_IS6"/>
    <property type="match status" value="1"/>
</dbReference>
<dbReference type="eggNOG" id="COG3316">
    <property type="taxonomic scope" value="Bacteria"/>
</dbReference>
<keyword evidence="2" id="KW-0815">Transposition</keyword>
<dbReference type="Pfam" id="PF13610">
    <property type="entry name" value="DDE_Tnp_IS240"/>
    <property type="match status" value="1"/>
</dbReference>
<dbReference type="Proteomes" id="UP000027778">
    <property type="component" value="Unassembled WGS sequence"/>
</dbReference>
<feature type="domain" description="DDE" evidence="5">
    <location>
        <begin position="71"/>
        <end position="205"/>
    </location>
</feature>
<dbReference type="GO" id="GO:0006310">
    <property type="term" value="P:DNA recombination"/>
    <property type="evidence" value="ECO:0007669"/>
    <property type="project" value="UniProtKB-KW"/>
</dbReference>
<dbReference type="AlphaFoldDB" id="A0A073K2S8"/>